<keyword evidence="3" id="KW-1185">Reference proteome</keyword>
<dbReference type="InParanoid" id="A0A212EWA0"/>
<dbReference type="KEGG" id="dpl:KGM_200048"/>
<evidence type="ECO:0000256" key="1">
    <source>
        <dbReference type="SAM" id="Coils"/>
    </source>
</evidence>
<dbReference type="AlphaFoldDB" id="A0A212EWA0"/>
<reference evidence="2 3" key="1">
    <citation type="journal article" date="2011" name="Cell">
        <title>The monarch butterfly genome yields insights into long-distance migration.</title>
        <authorList>
            <person name="Zhan S."/>
            <person name="Merlin C."/>
            <person name="Boore J.L."/>
            <person name="Reppert S.M."/>
        </authorList>
    </citation>
    <scope>NUCLEOTIDE SEQUENCE [LARGE SCALE GENOMIC DNA]</scope>
    <source>
        <strain evidence="2">F-2</strain>
    </source>
</reference>
<organism evidence="2 3">
    <name type="scientific">Danaus plexippus plexippus</name>
    <dbReference type="NCBI Taxonomy" id="278856"/>
    <lineage>
        <taxon>Eukaryota</taxon>
        <taxon>Metazoa</taxon>
        <taxon>Ecdysozoa</taxon>
        <taxon>Arthropoda</taxon>
        <taxon>Hexapoda</taxon>
        <taxon>Insecta</taxon>
        <taxon>Pterygota</taxon>
        <taxon>Neoptera</taxon>
        <taxon>Endopterygota</taxon>
        <taxon>Lepidoptera</taxon>
        <taxon>Glossata</taxon>
        <taxon>Ditrysia</taxon>
        <taxon>Papilionoidea</taxon>
        <taxon>Nymphalidae</taxon>
        <taxon>Danainae</taxon>
        <taxon>Danaini</taxon>
        <taxon>Danaina</taxon>
        <taxon>Danaus</taxon>
        <taxon>Danaus</taxon>
    </lineage>
</organism>
<comment type="caution">
    <text evidence="2">The sequence shown here is derived from an EMBL/GenBank/DDBJ whole genome shotgun (WGS) entry which is preliminary data.</text>
</comment>
<evidence type="ECO:0008006" key="4">
    <source>
        <dbReference type="Google" id="ProtNLM"/>
    </source>
</evidence>
<evidence type="ECO:0000313" key="3">
    <source>
        <dbReference type="Proteomes" id="UP000007151"/>
    </source>
</evidence>
<keyword evidence="1" id="KW-0175">Coiled coil</keyword>
<evidence type="ECO:0000313" key="2">
    <source>
        <dbReference type="EMBL" id="OWR45778.1"/>
    </source>
</evidence>
<dbReference type="EMBL" id="AGBW02012028">
    <property type="protein sequence ID" value="OWR45778.1"/>
    <property type="molecule type" value="Genomic_DNA"/>
</dbReference>
<feature type="coiled-coil region" evidence="1">
    <location>
        <begin position="92"/>
        <end position="177"/>
    </location>
</feature>
<dbReference type="eggNOG" id="ENOG502SF27">
    <property type="taxonomic scope" value="Eukaryota"/>
</dbReference>
<gene>
    <name evidence="2" type="ORF">KGM_200048</name>
</gene>
<proteinExistence type="predicted"/>
<protein>
    <recommendedName>
        <fullName evidence="4">Trichohyalin-plectin-homology domain-containing protein</fullName>
    </recommendedName>
</protein>
<dbReference type="Proteomes" id="UP000007151">
    <property type="component" value="Unassembled WGS sequence"/>
</dbReference>
<name>A0A212EWA0_DANPL</name>
<dbReference type="FunCoup" id="A0A212EWA0">
    <property type="interactions" value="10"/>
</dbReference>
<accession>A0A212EWA0</accession>
<dbReference type="STRING" id="278856.A0A212EWA0"/>
<sequence>MKRTADMVDYDKIHLEKREKLQHLLLREHEEFVQEQAERDAIRECGYCENKNRKEQYEEDLDKEKIRECLKALEREKIAKGMKSTKADEIFLREMQREQMIEKKRIQQSQEDVDMMWHQVLLEDVRIKEEQERLRIEKDKQEIIERRLAYDEQISSANRKRREVIQSEREIENRRLEKMKYRMEQDYYDAITRKKNQQMTNKMNYLEGFNMKMSRMKNDKEMEKQVDDRIINTALEELRREREQKIARMECLKMEKKLFVDHRSRERKIAENLEKETERIAFMLKQEKERDADDVTREIEVERRNNRYKASQEYKNYLEDLNIERERQRKERMETMARVKETAHKELTKKLEHSKEELNNQIKYRKSLTKQIQENKIIMKMENKEIYEKQLPFTKNIVTFKDAMRDIANQNPVHPFRKLMQAQPENPKSLPLIRKLN</sequence>
<feature type="coiled-coil region" evidence="1">
    <location>
        <begin position="235"/>
        <end position="357"/>
    </location>
</feature>